<dbReference type="GO" id="GO:0034727">
    <property type="term" value="P:piecemeal microautophagy of the nucleus"/>
    <property type="evidence" value="ECO:0007669"/>
    <property type="project" value="TreeGrafter"/>
</dbReference>
<evidence type="ECO:0000256" key="10">
    <source>
        <dbReference type="RuleBase" id="RU364027"/>
    </source>
</evidence>
<proteinExistence type="inferred from homology"/>
<dbReference type="OrthoDB" id="2020634at2759"/>
<dbReference type="GO" id="GO:0005776">
    <property type="term" value="C:autophagosome"/>
    <property type="evidence" value="ECO:0007669"/>
    <property type="project" value="TreeGrafter"/>
</dbReference>
<keyword evidence="6 10" id="KW-1133">Transmembrane helix</keyword>
<dbReference type="PANTHER" id="PTHR13038">
    <property type="entry name" value="APG9 AUTOPHAGY 9"/>
    <property type="match status" value="1"/>
</dbReference>
<evidence type="ECO:0000256" key="9">
    <source>
        <dbReference type="ARBA" id="ARBA00023136"/>
    </source>
</evidence>
<name>A0A9N9MRF2_9CUCU</name>
<evidence type="ECO:0000256" key="3">
    <source>
        <dbReference type="ARBA" id="ARBA00018074"/>
    </source>
</evidence>
<evidence type="ECO:0000313" key="11">
    <source>
        <dbReference type="EMBL" id="CAG9769068.1"/>
    </source>
</evidence>
<feature type="transmembrane region" description="Helical" evidence="10">
    <location>
        <begin position="465"/>
        <end position="487"/>
    </location>
</feature>
<dbReference type="Proteomes" id="UP001152799">
    <property type="component" value="Chromosome 5"/>
</dbReference>
<evidence type="ECO:0000256" key="4">
    <source>
        <dbReference type="ARBA" id="ARBA00022448"/>
    </source>
</evidence>
<evidence type="ECO:0000256" key="8">
    <source>
        <dbReference type="ARBA" id="ARBA00023055"/>
    </source>
</evidence>
<evidence type="ECO:0000256" key="1">
    <source>
        <dbReference type="ARBA" id="ARBA00004511"/>
    </source>
</evidence>
<feature type="transmembrane region" description="Helical" evidence="10">
    <location>
        <begin position="364"/>
        <end position="389"/>
    </location>
</feature>
<keyword evidence="4 10" id="KW-0813">Transport</keyword>
<reference evidence="11" key="1">
    <citation type="submission" date="2022-01" db="EMBL/GenBank/DDBJ databases">
        <authorList>
            <person name="King R."/>
        </authorList>
    </citation>
    <scope>NUCLEOTIDE SEQUENCE</scope>
</reference>
<dbReference type="GO" id="GO:0061709">
    <property type="term" value="P:reticulophagy"/>
    <property type="evidence" value="ECO:0007669"/>
    <property type="project" value="TreeGrafter"/>
</dbReference>
<evidence type="ECO:0000256" key="7">
    <source>
        <dbReference type="ARBA" id="ARBA00023006"/>
    </source>
</evidence>
<dbReference type="InterPro" id="IPR007241">
    <property type="entry name" value="Autophagy-rel_prot_9"/>
</dbReference>
<dbReference type="GO" id="GO:0000422">
    <property type="term" value="P:autophagy of mitochondrion"/>
    <property type="evidence" value="ECO:0007669"/>
    <property type="project" value="TreeGrafter"/>
</dbReference>
<feature type="transmembrane region" description="Helical" evidence="10">
    <location>
        <begin position="282"/>
        <end position="306"/>
    </location>
</feature>
<gene>
    <name evidence="11" type="ORF">CEUTPL_LOCUS9584</name>
</gene>
<dbReference type="Pfam" id="PF04109">
    <property type="entry name" value="ATG9"/>
    <property type="match status" value="1"/>
</dbReference>
<keyword evidence="9 10" id="KW-0472">Membrane</keyword>
<dbReference type="GO" id="GO:0006869">
    <property type="term" value="P:lipid transport"/>
    <property type="evidence" value="ECO:0007669"/>
    <property type="project" value="UniProtKB-KW"/>
</dbReference>
<accession>A0A9N9MRF2</accession>
<dbReference type="AlphaFoldDB" id="A0A9N9MRF2"/>
<keyword evidence="7 10" id="KW-0072">Autophagy</keyword>
<dbReference type="EMBL" id="OU892281">
    <property type="protein sequence ID" value="CAG9769068.1"/>
    <property type="molecule type" value="Genomic_DNA"/>
</dbReference>
<keyword evidence="5 10" id="KW-0812">Transmembrane</keyword>
<evidence type="ECO:0000256" key="6">
    <source>
        <dbReference type="ARBA" id="ARBA00022989"/>
    </source>
</evidence>
<comment type="subcellular location">
    <subcellularLocation>
        <location evidence="1 10">Preautophagosomal structure membrane</location>
        <topology evidence="1 10">Multi-pass membrane protein</topology>
    </subcellularLocation>
</comment>
<keyword evidence="12" id="KW-1185">Reference proteome</keyword>
<feature type="transmembrane region" description="Helical" evidence="10">
    <location>
        <begin position="122"/>
        <end position="140"/>
    </location>
</feature>
<dbReference type="GO" id="GO:0034045">
    <property type="term" value="C:phagophore assembly site membrane"/>
    <property type="evidence" value="ECO:0007669"/>
    <property type="project" value="UniProtKB-SubCell"/>
</dbReference>
<sequence>MTTTTNYESLHETPDFYGEYGVGEYAIPMEHMSEPSRSQWNHIEDLDSFFTRVYKYHQKHGFFCIGVKELVDLNQYSFIAGITFCMMYAVDYSKLFSYPHDDHKTIFSVLKSFDEVMSTLPLSGWFLLVFFCVVFVLALIRKFYALGMYWDIKQFYNQALKIDDNNLDNLTWHDVQKKLIQVQIELQMCIHKRELTELDIYHRILRQQNYLVALVNKKLIPPRVNVPFLGECVYWTKFLRINVLFLLFWSPWSPFENPWHLRDDYKRPGSREKMAAQLGRQVLWLFLVNIIMSPLVFLGQIIFYFFNYFELVRREPGLFGIRYWSHYGQLYFRHFNELDHELRSRLTRAYKPATKYMASFCSPIMVIIAQHFAFLGGSILAIIVCLGFVDNDILYYDQVLTLLAVLTGVIGVCRSLTPDETIMCNPEQLLEGVVLHTHYLPGLWQGYSHTSRVRSSFQQLFQYRFAALLEEFLSPILVPYYLLMYIYPRRLDLVDFFRNFTISLVGVGDVCSFAQMDIRKHGNPDFQAEPQEDQSHASLPVTANDQYNQAEDGKVELSLMHFTNTNPDWQPPPEAVEFMDNVNLESIQYQSLNYVEPNTLDIDDDENELRPRELLVGGNSLRGFGDPRFTMGMASRQSLYNQRSEGPDMQRSIENMRTSTIVLHNRNTMRKSIRVVRSAGETTPLLFK</sequence>
<feature type="transmembrane region" description="Helical" evidence="10">
    <location>
        <begin position="73"/>
        <end position="90"/>
    </location>
</feature>
<comment type="function">
    <text evidence="10">Phospholipid scramblase involved in autophagy. Cycles between the preautophagosomal structure/phagophore assembly site (PAS) and the cytoplasmic vesicle pool and supplies membrane for the growing autophagosome. Lipid scramblase activity plays a key role in preautophagosomal structure/phagophore assembly by distributing the phospholipids that arrive through ATG2 from the cytoplasmic to the luminal leaflet of the bilayer, thereby driving autophagosomal membrane expansion.</text>
</comment>
<dbReference type="PANTHER" id="PTHR13038:SF10">
    <property type="entry name" value="AUTOPHAGY-RELATED PROTEIN 9"/>
    <property type="match status" value="1"/>
</dbReference>
<comment type="similarity">
    <text evidence="2 10">Belongs to the ATG9 family.</text>
</comment>
<evidence type="ECO:0000256" key="2">
    <source>
        <dbReference type="ARBA" id="ARBA00006185"/>
    </source>
</evidence>
<dbReference type="GO" id="GO:0034497">
    <property type="term" value="P:protein localization to phagophore assembly site"/>
    <property type="evidence" value="ECO:0007669"/>
    <property type="project" value="TreeGrafter"/>
</dbReference>
<evidence type="ECO:0000256" key="5">
    <source>
        <dbReference type="ARBA" id="ARBA00022692"/>
    </source>
</evidence>
<evidence type="ECO:0000313" key="12">
    <source>
        <dbReference type="Proteomes" id="UP001152799"/>
    </source>
</evidence>
<organism evidence="11 12">
    <name type="scientific">Ceutorhynchus assimilis</name>
    <name type="common">cabbage seed weevil</name>
    <dbReference type="NCBI Taxonomy" id="467358"/>
    <lineage>
        <taxon>Eukaryota</taxon>
        <taxon>Metazoa</taxon>
        <taxon>Ecdysozoa</taxon>
        <taxon>Arthropoda</taxon>
        <taxon>Hexapoda</taxon>
        <taxon>Insecta</taxon>
        <taxon>Pterygota</taxon>
        <taxon>Neoptera</taxon>
        <taxon>Endopterygota</taxon>
        <taxon>Coleoptera</taxon>
        <taxon>Polyphaga</taxon>
        <taxon>Cucujiformia</taxon>
        <taxon>Curculionidae</taxon>
        <taxon>Ceutorhynchinae</taxon>
        <taxon>Ceutorhynchus</taxon>
    </lineage>
</organism>
<protein>
    <recommendedName>
        <fullName evidence="3 10">Autophagy-related protein 9</fullName>
    </recommendedName>
</protein>
<keyword evidence="8 10" id="KW-0445">Lipid transport</keyword>